<accession>I4Z813</accession>
<evidence type="ECO:0000313" key="2">
    <source>
        <dbReference type="EMBL" id="EIM32355.1"/>
    </source>
</evidence>
<evidence type="ECO:0000256" key="1">
    <source>
        <dbReference type="SAM" id="Phobius"/>
    </source>
</evidence>
<gene>
    <name evidence="2" type="ORF">PrebiDRAFT_0608</name>
</gene>
<dbReference type="AlphaFoldDB" id="I4Z813"/>
<dbReference type="EMBL" id="JH660660">
    <property type="protein sequence ID" value="EIM32355.1"/>
    <property type="molecule type" value="Genomic_DNA"/>
</dbReference>
<keyword evidence="3" id="KW-1185">Reference proteome</keyword>
<organism evidence="2 3">
    <name type="scientific">Prevotella bivia DSM 20514</name>
    <dbReference type="NCBI Taxonomy" id="868129"/>
    <lineage>
        <taxon>Bacteria</taxon>
        <taxon>Pseudomonadati</taxon>
        <taxon>Bacteroidota</taxon>
        <taxon>Bacteroidia</taxon>
        <taxon>Bacteroidales</taxon>
        <taxon>Prevotellaceae</taxon>
        <taxon>Prevotella</taxon>
    </lineage>
</organism>
<feature type="transmembrane region" description="Helical" evidence="1">
    <location>
        <begin position="21"/>
        <end position="40"/>
    </location>
</feature>
<dbReference type="Proteomes" id="UP000002786">
    <property type="component" value="Unassembled WGS sequence"/>
</dbReference>
<keyword evidence="1" id="KW-1133">Transmembrane helix</keyword>
<keyword evidence="1" id="KW-0472">Membrane</keyword>
<proteinExistence type="predicted"/>
<reference evidence="2 3" key="1">
    <citation type="submission" date="2012-02" db="EMBL/GenBank/DDBJ databases">
        <title>Improved High-Quality Draft genome of Prevotella bivia DSM 20514.</title>
        <authorList>
            <consortium name="US DOE Joint Genome Institute (JGI-PGF)"/>
            <person name="Lucas S."/>
            <person name="Copeland A."/>
            <person name="Lapidus A."/>
            <person name="Bruce D."/>
            <person name="Goodwin L."/>
            <person name="Pitluck S."/>
            <person name="Peters L."/>
            <person name="Mikhailova N."/>
            <person name="Munk A.C.C."/>
            <person name="Kyrpides N."/>
            <person name="Mavromatis K."/>
            <person name="Detter J.C."/>
            <person name="Han C."/>
            <person name="Land M."/>
            <person name="Hauser L."/>
            <person name="Markowitz V."/>
            <person name="Cheng J.-F."/>
            <person name="Hugenholtz P."/>
            <person name="Woyke T."/>
            <person name="Wu D."/>
            <person name="Gronow S."/>
            <person name="Wellnitz S."/>
            <person name="Brambilla E."/>
            <person name="Klenk H.-P."/>
            <person name="Eisen J.A."/>
        </authorList>
    </citation>
    <scope>NUCLEOTIDE SEQUENCE [LARGE SCALE GENOMIC DNA]</scope>
    <source>
        <strain evidence="2 3">DSM 20514</strain>
    </source>
</reference>
<dbReference type="HOGENOM" id="CLU_2754485_0_0_10"/>
<sequence length="70" mass="8357">MYFRNTLYVYIYLSFITENMMKLIVILILYIIGVILTLLANDFKPNLPITMLIIFAIWAVYHFVSKYSKK</sequence>
<keyword evidence="1" id="KW-0812">Transmembrane</keyword>
<name>I4Z813_9BACT</name>
<protein>
    <submittedName>
        <fullName evidence="2">Uncharacterized protein</fullName>
    </submittedName>
</protein>
<feature type="transmembrane region" description="Helical" evidence="1">
    <location>
        <begin position="46"/>
        <end position="64"/>
    </location>
</feature>
<evidence type="ECO:0000313" key="3">
    <source>
        <dbReference type="Proteomes" id="UP000002786"/>
    </source>
</evidence>